<keyword evidence="1" id="KW-0812">Transmembrane</keyword>
<proteinExistence type="predicted"/>
<feature type="transmembrane region" description="Helical" evidence="1">
    <location>
        <begin position="42"/>
        <end position="64"/>
    </location>
</feature>
<dbReference type="EMBL" id="UOEI01000137">
    <property type="protein sequence ID" value="VAV95028.1"/>
    <property type="molecule type" value="Genomic_DNA"/>
</dbReference>
<protein>
    <submittedName>
        <fullName evidence="2">Uncharacterized protein</fullName>
    </submittedName>
</protein>
<feature type="transmembrane region" description="Helical" evidence="1">
    <location>
        <begin position="7"/>
        <end position="30"/>
    </location>
</feature>
<feature type="transmembrane region" description="Helical" evidence="1">
    <location>
        <begin position="97"/>
        <end position="119"/>
    </location>
</feature>
<sequence>MRKLRILLRVVGGIQIALGVFYLLAPTFFLEVIGHSIPEDDIFYPLGMLAARFLVFGVVFIFIAQDPAQHALWITAMIFIQLIDLAVGVFYTATGAVALSDSAFAMFNAVWITVLLYLWRPRRVATP</sequence>
<evidence type="ECO:0000256" key="1">
    <source>
        <dbReference type="SAM" id="Phobius"/>
    </source>
</evidence>
<gene>
    <name evidence="2" type="ORF">MNBD_ACTINO01-1246</name>
</gene>
<accession>A0A3B0S3S8</accession>
<keyword evidence="1" id="KW-1133">Transmembrane helix</keyword>
<name>A0A3B0S3S8_9ZZZZ</name>
<keyword evidence="1" id="KW-0472">Membrane</keyword>
<organism evidence="2">
    <name type="scientific">hydrothermal vent metagenome</name>
    <dbReference type="NCBI Taxonomy" id="652676"/>
    <lineage>
        <taxon>unclassified sequences</taxon>
        <taxon>metagenomes</taxon>
        <taxon>ecological metagenomes</taxon>
    </lineage>
</organism>
<dbReference type="AlphaFoldDB" id="A0A3B0S3S8"/>
<reference evidence="2" key="1">
    <citation type="submission" date="2018-06" db="EMBL/GenBank/DDBJ databases">
        <authorList>
            <person name="Zhirakovskaya E."/>
        </authorList>
    </citation>
    <scope>NUCLEOTIDE SEQUENCE</scope>
</reference>
<feature type="transmembrane region" description="Helical" evidence="1">
    <location>
        <begin position="71"/>
        <end position="91"/>
    </location>
</feature>
<evidence type="ECO:0000313" key="2">
    <source>
        <dbReference type="EMBL" id="VAV95028.1"/>
    </source>
</evidence>